<name>A0ABR1U5R4_9PEZI</name>
<comment type="caution">
    <text evidence="3">The sequence shown here is derived from an EMBL/GenBank/DDBJ whole genome shotgun (WGS) entry which is preliminary data.</text>
</comment>
<feature type="transmembrane region" description="Helical" evidence="1">
    <location>
        <begin position="500"/>
        <end position="523"/>
    </location>
</feature>
<keyword evidence="4" id="KW-1185">Reference proteome</keyword>
<reference evidence="3 4" key="1">
    <citation type="submission" date="2023-01" db="EMBL/GenBank/DDBJ databases">
        <title>Analysis of 21 Apiospora genomes using comparative genomics revels a genus with tremendous synthesis potential of carbohydrate active enzymes and secondary metabolites.</title>
        <authorList>
            <person name="Sorensen T."/>
        </authorList>
    </citation>
    <scope>NUCLEOTIDE SEQUENCE [LARGE SCALE GENOMIC DNA]</scope>
    <source>
        <strain evidence="3 4">CBS 83171</strain>
    </source>
</reference>
<keyword evidence="1" id="KW-0472">Membrane</keyword>
<feature type="transmembrane region" description="Helical" evidence="1">
    <location>
        <begin position="100"/>
        <end position="123"/>
    </location>
</feature>
<organism evidence="3 4">
    <name type="scientific">Apiospora saccharicola</name>
    <dbReference type="NCBI Taxonomy" id="335842"/>
    <lineage>
        <taxon>Eukaryota</taxon>
        <taxon>Fungi</taxon>
        <taxon>Dikarya</taxon>
        <taxon>Ascomycota</taxon>
        <taxon>Pezizomycotina</taxon>
        <taxon>Sordariomycetes</taxon>
        <taxon>Xylariomycetidae</taxon>
        <taxon>Amphisphaeriales</taxon>
        <taxon>Apiosporaceae</taxon>
        <taxon>Apiospora</taxon>
    </lineage>
</organism>
<keyword evidence="1" id="KW-1133">Transmembrane helix</keyword>
<keyword evidence="1" id="KW-0812">Transmembrane</keyword>
<dbReference type="Pfam" id="PF20163">
    <property type="entry name" value="DUF6536"/>
    <property type="match status" value="1"/>
</dbReference>
<dbReference type="EMBL" id="JAQQWM010000008">
    <property type="protein sequence ID" value="KAK8054237.1"/>
    <property type="molecule type" value="Genomic_DNA"/>
</dbReference>
<sequence length="822" mass="91599">MSNLDCSSQTAGMHELATLFPTGHAVSEESLLSFATLMAEPQLPDPLEYDLASNRSSLTNDKQPFRCDAFATQDGVGLWFPRVKERDTFRIRWSKRSRALGLQLGIAFLVFVTNLSLTIYALVHFGSRDGVGLLYTGDCDTVKQLDRWLHLLINVLSTALLSASNYCMQLQAAPTRKELDKVHGKGDWMDIGILSLRNLRHISRDRQVIWALLALSSVPIHLAYNSAVFQSLGSNNYNIAVVKDSFLQGAPFNLTFSEQNRAGDPGWDESRVNPPIDYYAAITNMQEAASNGSYKELNIHDCFALYNDYFAPQGNAIILVQNQSVQSPENGSLLMHVGIVPRSDNWAKNMWAIANGTGGFGALGPPDPITTWFLGPPRYQVARCLVEEPSKDNNRCRFEYSPLILATVCGLNLLKPAETQGTDNGDDETQYQALSTIGDPIASFMRKPDETTEGMCLASSEDFVSSQTLRDSRPDYHTLDHVRPRPFKLQHRRWMHSVSLWRRVFTLLFCLALLIVAASLLVISFTSLRHRNISISIPGFWDLGFGSLTPFTYLIIRLPRADPYGLIANVLLANLPQLLANLPQLLLSLTYICYNSTLSAFLVQREFALMHREERRRTLRVSEPVGLQRSTYTISLPFRYGIPLYAASGVMHWLVSQSLFLARIAALEDQHGTVNVRDSFSTCGYSPIAVFATALAGLIQVLAVVILGFRKYDGVMRMVSTNSQAISAACHPLAGDREEGYLLPLRWGVVEMNENGIGHCTFTTAPQEGSMVPGQGDACPDGRGLICLKAGWFSRYDGALRRVYEFKDKEAKSAQWRTIFLF</sequence>
<feature type="domain" description="DUF6536" evidence="2">
    <location>
        <begin position="100"/>
        <end position="247"/>
    </location>
</feature>
<accession>A0ABR1U5R4</accession>
<proteinExistence type="predicted"/>
<evidence type="ECO:0000256" key="1">
    <source>
        <dbReference type="SAM" id="Phobius"/>
    </source>
</evidence>
<feature type="transmembrane region" description="Helical" evidence="1">
    <location>
        <begin position="644"/>
        <end position="665"/>
    </location>
</feature>
<evidence type="ECO:0000313" key="3">
    <source>
        <dbReference type="EMBL" id="KAK8054237.1"/>
    </source>
</evidence>
<feature type="transmembrane region" description="Helical" evidence="1">
    <location>
        <begin position="535"/>
        <end position="556"/>
    </location>
</feature>
<dbReference type="InterPro" id="IPR046623">
    <property type="entry name" value="DUF6536"/>
</dbReference>
<evidence type="ECO:0000313" key="4">
    <source>
        <dbReference type="Proteomes" id="UP001446871"/>
    </source>
</evidence>
<feature type="transmembrane region" description="Helical" evidence="1">
    <location>
        <begin position="685"/>
        <end position="709"/>
    </location>
</feature>
<dbReference type="PANTHER" id="PTHR35395">
    <property type="entry name" value="DUF6536 DOMAIN-CONTAINING PROTEIN"/>
    <property type="match status" value="1"/>
</dbReference>
<protein>
    <recommendedName>
        <fullName evidence="2">DUF6536 domain-containing protein</fullName>
    </recommendedName>
</protein>
<feature type="transmembrane region" description="Helical" evidence="1">
    <location>
        <begin position="585"/>
        <end position="603"/>
    </location>
</feature>
<evidence type="ECO:0000259" key="2">
    <source>
        <dbReference type="Pfam" id="PF20163"/>
    </source>
</evidence>
<dbReference type="PANTHER" id="PTHR35395:SF1">
    <property type="entry name" value="DUF6536 DOMAIN-CONTAINING PROTEIN"/>
    <property type="match status" value="1"/>
</dbReference>
<dbReference type="Proteomes" id="UP001446871">
    <property type="component" value="Unassembled WGS sequence"/>
</dbReference>
<gene>
    <name evidence="3" type="ORF">PG996_013538</name>
</gene>